<evidence type="ECO:0000313" key="2">
    <source>
        <dbReference type="Proteomes" id="UP001501523"/>
    </source>
</evidence>
<comment type="caution">
    <text evidence="1">The sequence shown here is derived from an EMBL/GenBank/DDBJ whole genome shotgun (WGS) entry which is preliminary data.</text>
</comment>
<reference evidence="1 2" key="1">
    <citation type="journal article" date="2019" name="Int. J. Syst. Evol. Microbiol.">
        <title>The Global Catalogue of Microorganisms (GCM) 10K type strain sequencing project: providing services to taxonomists for standard genome sequencing and annotation.</title>
        <authorList>
            <consortium name="The Broad Institute Genomics Platform"/>
            <consortium name="The Broad Institute Genome Sequencing Center for Infectious Disease"/>
            <person name="Wu L."/>
            <person name="Ma J."/>
        </authorList>
    </citation>
    <scope>NUCLEOTIDE SEQUENCE [LARGE SCALE GENOMIC DNA]</scope>
    <source>
        <strain evidence="1 2">JCM 15421</strain>
    </source>
</reference>
<organism evidence="1 2">
    <name type="scientific">Dokdonella soli</name>
    <dbReference type="NCBI Taxonomy" id="529810"/>
    <lineage>
        <taxon>Bacteria</taxon>
        <taxon>Pseudomonadati</taxon>
        <taxon>Pseudomonadota</taxon>
        <taxon>Gammaproteobacteria</taxon>
        <taxon>Lysobacterales</taxon>
        <taxon>Rhodanobacteraceae</taxon>
        <taxon>Dokdonella</taxon>
    </lineage>
</organism>
<gene>
    <name evidence="1" type="ORF">GCM10009105_24370</name>
</gene>
<name>A0ABN1IN85_9GAMM</name>
<evidence type="ECO:0000313" key="1">
    <source>
        <dbReference type="EMBL" id="GAA0717393.1"/>
    </source>
</evidence>
<dbReference type="EMBL" id="BAAAEU010000015">
    <property type="protein sequence ID" value="GAA0717393.1"/>
    <property type="molecule type" value="Genomic_DNA"/>
</dbReference>
<proteinExistence type="predicted"/>
<evidence type="ECO:0008006" key="3">
    <source>
        <dbReference type="Google" id="ProtNLM"/>
    </source>
</evidence>
<dbReference type="Proteomes" id="UP001501523">
    <property type="component" value="Unassembled WGS sequence"/>
</dbReference>
<protein>
    <recommendedName>
        <fullName evidence="3">Twin-arginine translocation signal domain-containing protein</fullName>
    </recommendedName>
</protein>
<keyword evidence="2" id="KW-1185">Reference proteome</keyword>
<accession>A0ABN1IN85</accession>
<sequence length="196" mass="20091">MYTHAVSLRGRGMMVDTDVGEARKRGSEGSRRQFLNRLTLLASGIVSAPILARSAVLSVFAQGATAAASPAARKPGHVLVFAGAGAPTLIDRLKAEGFASTAPESLQDAHAIAGIASGGPGSVAVIGAGAGVSAALQFARSSTSVKTVIVFGDDQGSALAEFTTLHAKRSYSVLVLDAADHADWTGAKRWLDRHLV</sequence>